<evidence type="ECO:0000313" key="2">
    <source>
        <dbReference type="Proteomes" id="UP000077926"/>
    </source>
</evidence>
<dbReference type="Proteomes" id="UP000077926">
    <property type="component" value="Chromosome"/>
</dbReference>
<organism evidence="1 2">
    <name type="scientific">Peribacillus muralis</name>
    <dbReference type="NCBI Taxonomy" id="264697"/>
    <lineage>
        <taxon>Bacteria</taxon>
        <taxon>Bacillati</taxon>
        <taxon>Bacillota</taxon>
        <taxon>Bacilli</taxon>
        <taxon>Bacillales</taxon>
        <taxon>Bacillaceae</taxon>
        <taxon>Peribacillus</taxon>
    </lineage>
</organism>
<dbReference type="RefSeq" id="WP_064463141.1">
    <property type="nucleotide sequence ID" value="NZ_CP017080.1"/>
</dbReference>
<sequence length="138" mass="16399">MRIVACNGFELEKEKSNSPEEFFNRSVIQYIKDGKEKSLNVLYLRYFDEMVMHRTPYPANPIFQTPNREIYMVDIIALVCLLKDPSLVNRKRIYINSEKELAGYFENIDFQKLEKVFISIDQAKPYDIETAFDYYIQS</sequence>
<reference evidence="1 2" key="1">
    <citation type="submission" date="2016-08" db="EMBL/GenBank/DDBJ databases">
        <title>Complete genome sequence of Bacillus muralis G25-68, a strain with toxicity to nematodes.</title>
        <authorList>
            <person name="Zheng Z."/>
        </authorList>
    </citation>
    <scope>NUCLEOTIDE SEQUENCE [LARGE SCALE GENOMIC DNA]</scope>
    <source>
        <strain evidence="1 2">G25-68</strain>
    </source>
</reference>
<accession>A0A1B3XQT2</accession>
<evidence type="ECO:0000313" key="1">
    <source>
        <dbReference type="EMBL" id="AOH55574.1"/>
    </source>
</evidence>
<protein>
    <submittedName>
        <fullName evidence="1">Uncharacterized protein</fullName>
    </submittedName>
</protein>
<dbReference type="AlphaFoldDB" id="A0A1B3XQT2"/>
<name>A0A1B3XQT2_9BACI</name>
<gene>
    <name evidence="1" type="ORF">ABE28_014540</name>
</gene>
<proteinExistence type="predicted"/>
<dbReference type="EMBL" id="CP017080">
    <property type="protein sequence ID" value="AOH55574.1"/>
    <property type="molecule type" value="Genomic_DNA"/>
</dbReference>
<dbReference type="STRING" id="264697.ABE28_014540"/>
<dbReference type="KEGG" id="bmur:ABE28_014540"/>
<keyword evidence="2" id="KW-1185">Reference proteome</keyword>